<evidence type="ECO:0000313" key="10">
    <source>
        <dbReference type="Proteomes" id="UP001597024"/>
    </source>
</evidence>
<evidence type="ECO:0000256" key="3">
    <source>
        <dbReference type="ARBA" id="ARBA00022490"/>
    </source>
</evidence>
<dbReference type="PANTHER" id="PTHR14202">
    <property type="entry name" value="60 KDA RIBONUCLEOPROTEIN SSA/RO"/>
    <property type="match status" value="1"/>
</dbReference>
<keyword evidence="5" id="KW-0694">RNA-binding</keyword>
<comment type="subcellular location">
    <subcellularLocation>
        <location evidence="1">Cytoplasm</location>
    </subcellularLocation>
</comment>
<dbReference type="EMBL" id="JBHTHX010000500">
    <property type="protein sequence ID" value="MFD0886046.1"/>
    <property type="molecule type" value="Genomic_DNA"/>
</dbReference>
<dbReference type="InterPro" id="IPR040322">
    <property type="entry name" value="TROVE2"/>
</dbReference>
<dbReference type="Gene3D" id="3.40.50.410">
    <property type="entry name" value="von Willebrand factor, type A domain"/>
    <property type="match status" value="1"/>
</dbReference>
<evidence type="ECO:0000313" key="9">
    <source>
        <dbReference type="EMBL" id="MFD0886046.1"/>
    </source>
</evidence>
<feature type="region of interest" description="Disordered" evidence="7">
    <location>
        <begin position="1"/>
        <end position="26"/>
    </location>
</feature>
<keyword evidence="10" id="KW-1185">Reference proteome</keyword>
<evidence type="ECO:0000256" key="2">
    <source>
        <dbReference type="ARBA" id="ARBA00007814"/>
    </source>
</evidence>
<gene>
    <name evidence="9" type="ORF">ACFQ08_15980</name>
</gene>
<evidence type="ECO:0000256" key="5">
    <source>
        <dbReference type="ARBA" id="ARBA00022884"/>
    </source>
</evidence>
<feature type="non-terminal residue" evidence="9">
    <location>
        <position position="113"/>
    </location>
</feature>
<evidence type="ECO:0000256" key="7">
    <source>
        <dbReference type="SAM" id="MobiDB-lite"/>
    </source>
</evidence>
<evidence type="ECO:0000259" key="8">
    <source>
        <dbReference type="PROSITE" id="PS50988"/>
    </source>
</evidence>
<reference evidence="10" key="1">
    <citation type="journal article" date="2019" name="Int. J. Syst. Evol. Microbiol.">
        <title>The Global Catalogue of Microorganisms (GCM) 10K type strain sequencing project: providing services to taxonomists for standard genome sequencing and annotation.</title>
        <authorList>
            <consortium name="The Broad Institute Genomics Platform"/>
            <consortium name="The Broad Institute Genome Sequencing Center for Infectious Disease"/>
            <person name="Wu L."/>
            <person name="Ma J."/>
        </authorList>
    </citation>
    <scope>NUCLEOTIDE SEQUENCE [LARGE SCALE GENOMIC DNA]</scope>
    <source>
        <strain evidence="10">CCUG 62974</strain>
    </source>
</reference>
<feature type="domain" description="TROVE" evidence="8">
    <location>
        <begin position="30"/>
        <end position="113"/>
    </location>
</feature>
<accession>A0ABW3DQB8</accession>
<proteinExistence type="inferred from homology"/>
<protein>
    <recommendedName>
        <fullName evidence="8">TROVE domain-containing protein</fullName>
    </recommendedName>
</protein>
<dbReference type="SUPFAM" id="SSF140864">
    <property type="entry name" value="TROVE domain-like"/>
    <property type="match status" value="1"/>
</dbReference>
<keyword evidence="6" id="KW-0687">Ribonucleoprotein</keyword>
<organism evidence="9 10">
    <name type="scientific">Streptosporangium algeriense</name>
    <dbReference type="NCBI Taxonomy" id="1682748"/>
    <lineage>
        <taxon>Bacteria</taxon>
        <taxon>Bacillati</taxon>
        <taxon>Actinomycetota</taxon>
        <taxon>Actinomycetes</taxon>
        <taxon>Streptosporangiales</taxon>
        <taxon>Streptosporangiaceae</taxon>
        <taxon>Streptosporangium</taxon>
    </lineage>
</organism>
<sequence length="113" mass="12080">MARVPDPLAGVSAVATPQSQPIPGRETEMVRNDAGGHVFAKDLWQRVEDFLILGTTGGTYYVGQDKLTADNVAVLFQAIRENGVRVVELITAVSTARPPRAPKPRPALFALAA</sequence>
<comment type="caution">
    <text evidence="9">The sequence shown here is derived from an EMBL/GenBank/DDBJ whole genome shotgun (WGS) entry which is preliminary data.</text>
</comment>
<comment type="similarity">
    <text evidence="2">Belongs to the Ro 60 kDa family.</text>
</comment>
<evidence type="ECO:0000256" key="6">
    <source>
        <dbReference type="ARBA" id="ARBA00023274"/>
    </source>
</evidence>
<dbReference type="Proteomes" id="UP001597024">
    <property type="component" value="Unassembled WGS sequence"/>
</dbReference>
<dbReference type="InterPro" id="IPR008858">
    <property type="entry name" value="TROVE_dom"/>
</dbReference>
<name>A0ABW3DQB8_9ACTN</name>
<dbReference type="PANTHER" id="PTHR14202:SF0">
    <property type="entry name" value="RNA-BINDING PROTEIN RO60"/>
    <property type="match status" value="1"/>
</dbReference>
<evidence type="ECO:0000256" key="4">
    <source>
        <dbReference type="ARBA" id="ARBA00022723"/>
    </source>
</evidence>
<keyword evidence="3" id="KW-0963">Cytoplasm</keyword>
<evidence type="ECO:0000256" key="1">
    <source>
        <dbReference type="ARBA" id="ARBA00004496"/>
    </source>
</evidence>
<dbReference type="InterPro" id="IPR036465">
    <property type="entry name" value="vWFA_dom_sf"/>
</dbReference>
<keyword evidence="4" id="KW-0479">Metal-binding</keyword>
<dbReference type="InterPro" id="IPR037214">
    <property type="entry name" value="TROVE_dom_sf"/>
</dbReference>
<dbReference type="PROSITE" id="PS50988">
    <property type="entry name" value="TROVE"/>
    <property type="match status" value="1"/>
</dbReference>